<keyword evidence="1" id="KW-0694">RNA-binding</keyword>
<organism evidence="4">
    <name type="scientific">Prunus dulcis</name>
    <name type="common">Almond</name>
    <name type="synonym">Amygdalus dulcis</name>
    <dbReference type="NCBI Taxonomy" id="3755"/>
    <lineage>
        <taxon>Eukaryota</taxon>
        <taxon>Viridiplantae</taxon>
        <taxon>Streptophyta</taxon>
        <taxon>Embryophyta</taxon>
        <taxon>Tracheophyta</taxon>
        <taxon>Spermatophyta</taxon>
        <taxon>Magnoliopsida</taxon>
        <taxon>eudicotyledons</taxon>
        <taxon>Gunneridae</taxon>
        <taxon>Pentapetalae</taxon>
        <taxon>rosids</taxon>
        <taxon>fabids</taxon>
        <taxon>Rosales</taxon>
        <taxon>Rosaceae</taxon>
        <taxon>Amygdaloideae</taxon>
        <taxon>Amygdaleae</taxon>
        <taxon>Prunus</taxon>
    </lineage>
</organism>
<protein>
    <submittedName>
        <fullName evidence="4">Terminal EAR1-like 1</fullName>
    </submittedName>
</protein>
<feature type="domain" description="Mei2-like C-terminal RNA recognition motif" evidence="3">
    <location>
        <begin position="129"/>
        <end position="188"/>
    </location>
</feature>
<gene>
    <name evidence="4" type="ORF">Prudu_002164</name>
</gene>
<evidence type="ECO:0000313" key="4">
    <source>
        <dbReference type="EMBL" id="BBG93992.1"/>
    </source>
</evidence>
<feature type="compositionally biased region" description="Low complexity" evidence="2">
    <location>
        <begin position="16"/>
        <end position="29"/>
    </location>
</feature>
<dbReference type="FunFam" id="3.30.70.330:FF:001402">
    <property type="entry name" value="Terminal EAR1-like 1"/>
    <property type="match status" value="1"/>
</dbReference>
<dbReference type="GO" id="GO:0003723">
    <property type="term" value="F:RNA binding"/>
    <property type="evidence" value="ECO:0007669"/>
    <property type="project" value="UniProtKB-KW"/>
</dbReference>
<evidence type="ECO:0000256" key="1">
    <source>
        <dbReference type="ARBA" id="ARBA00022884"/>
    </source>
</evidence>
<feature type="domain" description="Mei2-like C-terminal RNA recognition motif" evidence="3">
    <location>
        <begin position="75"/>
        <end position="100"/>
    </location>
</feature>
<feature type="region of interest" description="Disordered" evidence="2">
    <location>
        <begin position="1"/>
        <end position="58"/>
    </location>
</feature>
<dbReference type="InterPro" id="IPR034458">
    <property type="entry name" value="EAR1-like_RRM3"/>
</dbReference>
<dbReference type="AlphaFoldDB" id="A0A4Y1QQ49"/>
<name>A0A4Y1QQ49_PRUDU</name>
<accession>A0A4Y1QQ49</accession>
<dbReference type="Gene3D" id="3.30.70.330">
    <property type="match status" value="1"/>
</dbReference>
<sequence>MGVEESHLVPGQPIRSCSSSKKSCQNSQNQVVMSPPRPQQAKSSRGRKGRQGKKMDSKFLIKEEAMAESSSADTRTTVMIKNIPNKYSQKLLLNMLDNHCIHCNEQIVANGGVDDGDDDEQQQQKQPFSSYDFVYLPIDFNNKCNVGYGFVNMTSPEATWRLYKAFHLQHWEVFNSRKICEVTYARVQVLF</sequence>
<dbReference type="InterPro" id="IPR007201">
    <property type="entry name" value="Mei2-like_Rrm_C"/>
</dbReference>
<dbReference type="SUPFAM" id="SSF54928">
    <property type="entry name" value="RNA-binding domain, RBD"/>
    <property type="match status" value="1"/>
</dbReference>
<evidence type="ECO:0000256" key="2">
    <source>
        <dbReference type="SAM" id="MobiDB-lite"/>
    </source>
</evidence>
<proteinExistence type="predicted"/>
<dbReference type="EMBL" id="AP019297">
    <property type="protein sequence ID" value="BBG93992.1"/>
    <property type="molecule type" value="Genomic_DNA"/>
</dbReference>
<dbReference type="Pfam" id="PF04059">
    <property type="entry name" value="RRM_2"/>
    <property type="match status" value="2"/>
</dbReference>
<dbReference type="InterPro" id="IPR035979">
    <property type="entry name" value="RBD_domain_sf"/>
</dbReference>
<dbReference type="CDD" id="cd12530">
    <property type="entry name" value="RRM3_EAR1_like"/>
    <property type="match status" value="1"/>
</dbReference>
<evidence type="ECO:0000259" key="3">
    <source>
        <dbReference type="Pfam" id="PF04059"/>
    </source>
</evidence>
<dbReference type="PANTHER" id="PTHR23189">
    <property type="entry name" value="RNA RECOGNITION MOTIF-CONTAINING"/>
    <property type="match status" value="1"/>
</dbReference>
<reference evidence="4" key="1">
    <citation type="journal article" date="2019" name="Science">
        <title>Mutation of a bHLH transcription factor allowed almond domestication.</title>
        <authorList>
            <person name="Sanchez-Perez R."/>
            <person name="Pavan S."/>
            <person name="Mazzeo R."/>
            <person name="Moldovan C."/>
            <person name="Aiese Cigliano R."/>
            <person name="Del Cueto J."/>
            <person name="Ricciardi F."/>
            <person name="Lotti C."/>
            <person name="Ricciardi L."/>
            <person name="Dicenta F."/>
            <person name="Lopez-Marques R.L."/>
            <person name="Lindberg Moller B."/>
        </authorList>
    </citation>
    <scope>NUCLEOTIDE SEQUENCE</scope>
</reference>
<dbReference type="InterPro" id="IPR012677">
    <property type="entry name" value="Nucleotide-bd_a/b_plait_sf"/>
</dbReference>